<dbReference type="EMBL" id="CAFBLX010000411">
    <property type="protein sequence ID" value="CAB4925756.1"/>
    <property type="molecule type" value="Genomic_DNA"/>
</dbReference>
<name>A0A6J7I5G5_9ZZZZ</name>
<gene>
    <name evidence="1" type="ORF">UFOPK3472_03821</name>
</gene>
<reference evidence="1" key="1">
    <citation type="submission" date="2020-05" db="EMBL/GenBank/DDBJ databases">
        <authorList>
            <person name="Chiriac C."/>
            <person name="Salcher M."/>
            <person name="Ghai R."/>
            <person name="Kavagutti S V."/>
        </authorList>
    </citation>
    <scope>NUCLEOTIDE SEQUENCE</scope>
</reference>
<accession>A0A6J7I5G5</accession>
<evidence type="ECO:0000313" key="1">
    <source>
        <dbReference type="EMBL" id="CAB4925756.1"/>
    </source>
</evidence>
<organism evidence="1">
    <name type="scientific">freshwater metagenome</name>
    <dbReference type="NCBI Taxonomy" id="449393"/>
    <lineage>
        <taxon>unclassified sequences</taxon>
        <taxon>metagenomes</taxon>
        <taxon>ecological metagenomes</taxon>
    </lineage>
</organism>
<proteinExistence type="predicted"/>
<protein>
    <submittedName>
        <fullName evidence="1">Unannotated protein</fullName>
    </submittedName>
</protein>
<sequence>MLEMRGTVTAVYRSICLVDDPASDAAYPDVEVGAEDVDDYLPPPDPPEGFDLLTAAPGVVTVTTGAIRGQVDLTIRVLDDEPSALAPGIWDAVEEIGFRALSGYTMPASGEYYPFSADGSGVFPSSVTAKGPGFYRVRAYERNRKLTMEVNREDNEPAAVEAYLLEIWATDVEDEDRRRLRGPHPTLLR</sequence>
<dbReference type="AlphaFoldDB" id="A0A6J7I5G5"/>